<evidence type="ECO:0000313" key="4">
    <source>
        <dbReference type="Proteomes" id="UP000188318"/>
    </source>
</evidence>
<dbReference type="EMBL" id="KV907493">
    <property type="protein sequence ID" value="OOG01136.1"/>
    <property type="molecule type" value="Genomic_DNA"/>
</dbReference>
<sequence length="642" mass="70654">MHLPLLMRNCFNSRRPVGHELDLFGIRLDVFTVLEKIQAVLAIPIRRSPDQKLSLQQLVALADRPWANAVSWFRCLSSKNGTESRFALFGGLFVLLVAATSAIQSLLVKFENFTIAACWEMPVWTCNPANIATVVGLDPEPAALEYLPQSLAVQPVAKKSYIERGTFVWYDETFPLEKYFVPVLQNGTNVGVLREHAIRLNSTSTCVAVPASEFPQTCPGDRPFVTNLTAPDTLDIRICVPRDSSEELWIDVVPQLSGYAINQHNFTLRCTTNSTRGYFEISNHQNNGNPGPLLEQWPSPEELAKDFNDYLGVDGYFAIPSVVNNDTDSSLTTLGPAPVDPFNTEELYATGPLMTIALALFGNQSFFNAASNTINSSTARSALFSIWQFDALPFIRLDLTGFNTAGDSLYTWIASFSVIQTATAALNIATYFTNEAVLTNTAALGYAHNSQELYFDSGTVLTKPKWILAGVITVSTLIGLQILGLCLIMAYCHSVPTWTGSFDAFAMLRMGAELQRTQHVRFAGIRDTDKQDLAALARHDELVSVVDSHKQREPEKRPGAKKNSPLVSELTGESASIEDDFNETQTVYSGVSIGGDKEGEDRDKRTKEEGLESPFYLAVGAPGLITKNLVPKKEKQDKSPVV</sequence>
<dbReference type="Proteomes" id="UP000188318">
    <property type="component" value="Unassembled WGS sequence"/>
</dbReference>
<feature type="transmembrane region" description="Helical" evidence="2">
    <location>
        <begin position="466"/>
        <end position="492"/>
    </location>
</feature>
<accession>A0A1R3S2Y9</accession>
<evidence type="ECO:0000256" key="2">
    <source>
        <dbReference type="SAM" id="Phobius"/>
    </source>
</evidence>
<keyword evidence="4" id="KW-1185">Reference proteome</keyword>
<feature type="region of interest" description="Disordered" evidence="1">
    <location>
        <begin position="546"/>
        <end position="612"/>
    </location>
</feature>
<reference evidence="4" key="1">
    <citation type="journal article" date="2017" name="Genome Biol.">
        <title>Comparative genomics reveals high biological diversity and specific adaptations in the industrially and medically important fungal genus Aspergillus.</title>
        <authorList>
            <person name="de Vries R.P."/>
            <person name="Riley R."/>
            <person name="Wiebenga A."/>
            <person name="Aguilar-Osorio G."/>
            <person name="Amillis S."/>
            <person name="Uchima C.A."/>
            <person name="Anderluh G."/>
            <person name="Asadollahi M."/>
            <person name="Askin M."/>
            <person name="Barry K."/>
            <person name="Battaglia E."/>
            <person name="Bayram O."/>
            <person name="Benocci T."/>
            <person name="Braus-Stromeyer S.A."/>
            <person name="Caldana C."/>
            <person name="Canovas D."/>
            <person name="Cerqueira G.C."/>
            <person name="Chen F."/>
            <person name="Chen W."/>
            <person name="Choi C."/>
            <person name="Clum A."/>
            <person name="Dos Santos R.A."/>
            <person name="Damasio A.R."/>
            <person name="Diallinas G."/>
            <person name="Emri T."/>
            <person name="Fekete E."/>
            <person name="Flipphi M."/>
            <person name="Freyberg S."/>
            <person name="Gallo A."/>
            <person name="Gournas C."/>
            <person name="Habgood R."/>
            <person name="Hainaut M."/>
            <person name="Harispe M.L."/>
            <person name="Henrissat B."/>
            <person name="Hilden K.S."/>
            <person name="Hope R."/>
            <person name="Hossain A."/>
            <person name="Karabika E."/>
            <person name="Karaffa L."/>
            <person name="Karanyi Z."/>
            <person name="Krasevec N."/>
            <person name="Kuo A."/>
            <person name="Kusch H."/>
            <person name="LaButti K."/>
            <person name="Lagendijk E.L."/>
            <person name="Lapidus A."/>
            <person name="Levasseur A."/>
            <person name="Lindquist E."/>
            <person name="Lipzen A."/>
            <person name="Logrieco A.F."/>
            <person name="MacCabe A."/>
            <person name="Maekelae M.R."/>
            <person name="Malavazi I."/>
            <person name="Melin P."/>
            <person name="Meyer V."/>
            <person name="Mielnichuk N."/>
            <person name="Miskei M."/>
            <person name="Molnar A.P."/>
            <person name="Mule G."/>
            <person name="Ngan C.Y."/>
            <person name="Orejas M."/>
            <person name="Orosz E."/>
            <person name="Ouedraogo J.P."/>
            <person name="Overkamp K.M."/>
            <person name="Park H.-S."/>
            <person name="Perrone G."/>
            <person name="Piumi F."/>
            <person name="Punt P.J."/>
            <person name="Ram A.F."/>
            <person name="Ramon A."/>
            <person name="Rauscher S."/>
            <person name="Record E."/>
            <person name="Riano-Pachon D.M."/>
            <person name="Robert V."/>
            <person name="Roehrig J."/>
            <person name="Ruller R."/>
            <person name="Salamov A."/>
            <person name="Salih N.S."/>
            <person name="Samson R.A."/>
            <person name="Sandor E."/>
            <person name="Sanguinetti M."/>
            <person name="Schuetze T."/>
            <person name="Sepcic K."/>
            <person name="Shelest E."/>
            <person name="Sherlock G."/>
            <person name="Sophianopoulou V."/>
            <person name="Squina F.M."/>
            <person name="Sun H."/>
            <person name="Susca A."/>
            <person name="Todd R.B."/>
            <person name="Tsang A."/>
            <person name="Unkles S.E."/>
            <person name="van de Wiele N."/>
            <person name="van Rossen-Uffink D."/>
            <person name="Oliveira J.V."/>
            <person name="Vesth T.C."/>
            <person name="Visser J."/>
            <person name="Yu J.-H."/>
            <person name="Zhou M."/>
            <person name="Andersen M.R."/>
            <person name="Archer D.B."/>
            <person name="Baker S.E."/>
            <person name="Benoit I."/>
            <person name="Brakhage A.A."/>
            <person name="Braus G.H."/>
            <person name="Fischer R."/>
            <person name="Frisvad J.C."/>
            <person name="Goldman G.H."/>
            <person name="Houbraken J."/>
            <person name="Oakley B."/>
            <person name="Pocsi I."/>
            <person name="Scazzocchio C."/>
            <person name="Seiboth B."/>
            <person name="vanKuyk P.A."/>
            <person name="Wortman J."/>
            <person name="Dyer P.S."/>
            <person name="Grigoriev I.V."/>
        </authorList>
    </citation>
    <scope>NUCLEOTIDE SEQUENCE [LARGE SCALE GENOMIC DNA]</scope>
    <source>
        <strain evidence="4">ITEM 5010</strain>
    </source>
</reference>
<keyword evidence="2" id="KW-1133">Transmembrane helix</keyword>
<evidence type="ECO:0000313" key="3">
    <source>
        <dbReference type="EMBL" id="OOG01136.1"/>
    </source>
</evidence>
<dbReference type="OrthoDB" id="5381672at2759"/>
<keyword evidence="2" id="KW-0812">Transmembrane</keyword>
<dbReference type="VEuPathDB" id="FungiDB:ASPCADRAFT_511944"/>
<dbReference type="AlphaFoldDB" id="A0A1R3S2Y9"/>
<gene>
    <name evidence="3" type="ORF">ASPCADRAFT_511944</name>
</gene>
<feature type="compositionally biased region" description="Basic and acidic residues" evidence="1">
    <location>
        <begin position="546"/>
        <end position="558"/>
    </location>
</feature>
<keyword evidence="2" id="KW-0472">Membrane</keyword>
<feature type="transmembrane region" description="Helical" evidence="2">
    <location>
        <begin position="86"/>
        <end position="107"/>
    </location>
</feature>
<dbReference type="OMA" id="IAQWINY"/>
<proteinExistence type="predicted"/>
<name>A0A1R3S2Y9_ASPC5</name>
<protein>
    <submittedName>
        <fullName evidence="3">Uncharacterized protein</fullName>
    </submittedName>
</protein>
<evidence type="ECO:0000256" key="1">
    <source>
        <dbReference type="SAM" id="MobiDB-lite"/>
    </source>
</evidence>
<organism evidence="3 4">
    <name type="scientific">Aspergillus carbonarius (strain ITEM 5010)</name>
    <dbReference type="NCBI Taxonomy" id="602072"/>
    <lineage>
        <taxon>Eukaryota</taxon>
        <taxon>Fungi</taxon>
        <taxon>Dikarya</taxon>
        <taxon>Ascomycota</taxon>
        <taxon>Pezizomycotina</taxon>
        <taxon>Eurotiomycetes</taxon>
        <taxon>Eurotiomycetidae</taxon>
        <taxon>Eurotiales</taxon>
        <taxon>Aspergillaceae</taxon>
        <taxon>Aspergillus</taxon>
        <taxon>Aspergillus subgen. Circumdati</taxon>
    </lineage>
</organism>
<feature type="compositionally biased region" description="Basic and acidic residues" evidence="1">
    <location>
        <begin position="595"/>
        <end position="610"/>
    </location>
</feature>